<feature type="compositionally biased region" description="Basic and acidic residues" evidence="2">
    <location>
        <begin position="82"/>
        <end position="95"/>
    </location>
</feature>
<dbReference type="Proteomes" id="UP001430356">
    <property type="component" value="Unassembled WGS sequence"/>
</dbReference>
<feature type="region of interest" description="Disordered" evidence="2">
    <location>
        <begin position="196"/>
        <end position="215"/>
    </location>
</feature>
<comment type="caution">
    <text evidence="3">The sequence shown here is derived from an EMBL/GenBank/DDBJ whole genome shotgun (WGS) entry which is preliminary data.</text>
</comment>
<evidence type="ECO:0008006" key="5">
    <source>
        <dbReference type="Google" id="ProtNLM"/>
    </source>
</evidence>
<feature type="compositionally biased region" description="Low complexity" evidence="2">
    <location>
        <begin position="358"/>
        <end position="374"/>
    </location>
</feature>
<evidence type="ECO:0000256" key="1">
    <source>
        <dbReference type="ARBA" id="ARBA00023117"/>
    </source>
</evidence>
<proteinExistence type="predicted"/>
<feature type="compositionally biased region" description="Low complexity" evidence="2">
    <location>
        <begin position="240"/>
        <end position="254"/>
    </location>
</feature>
<sequence length="629" mass="64543">MPLSALTGATADGTLSPLASAAYVGTAATTSVDLTDAIGVLWYAMMLDDAPRQERQAQQRRGVVRSRDGVALLSTTGPLEAWEGKHKKEEGKGDGSAETAAVAPDRVRSSTHSPTLAESSDIESGVWAAVDWTLLAANVYAITRELHTARAVERVVVEELLHRSFGGDRAAMCATYAQKRADILAGHARGVRAEEDEEERAATAAARLHSPSSVGAGAVSSGVCGSMWGTGLGSPAELQATPSPAAAAGVRAGAHSARPPITAAIRAPTHPGGGAVSAAPASCAAPTAVSESLSRDASASDRDATGSPPRAVESAAPAAPDSAPPPPVAGAVGGAGRGSAATEQRMGSAPPPHGQHRGSATAAVACSSSSGSGAPYEPDPLDAPWYALWCALPTPQARAQLWVLRYSTPLPPEDVAALLEQFLLVVGADDFLQPVHAATIMEFAGVRSGSYNTIVHAPMSLAEVRRCIADSHRHYVRATAAAAAHAGDGRAAPVGLQRPPWLDGATLQSTSPPPSTTPASSGGGGEVLAPSSSSLRHTRRGGAATTTTTTTPAAHGSDVRSLLDCTASSERRVLTVAELERSVWHIAANCVVFNAPESRYPRTARHFAAACISILTRYCEKQLTSFFTP</sequence>
<feature type="compositionally biased region" description="Low complexity" evidence="2">
    <location>
        <begin position="541"/>
        <end position="551"/>
    </location>
</feature>
<keyword evidence="4" id="KW-1185">Reference proteome</keyword>
<gene>
    <name evidence="3" type="ORF">NESM_000295300</name>
</gene>
<feature type="region of interest" description="Disordered" evidence="2">
    <location>
        <begin position="487"/>
        <end position="557"/>
    </location>
</feature>
<protein>
    <recommendedName>
        <fullName evidence="5">Bromo domain-containing protein</fullName>
    </recommendedName>
</protein>
<accession>A0AAW0F7Q2</accession>
<feature type="region of interest" description="Disordered" evidence="2">
    <location>
        <begin position="287"/>
        <end position="374"/>
    </location>
</feature>
<organism evidence="3 4">
    <name type="scientific">Novymonas esmeraldas</name>
    <dbReference type="NCBI Taxonomy" id="1808958"/>
    <lineage>
        <taxon>Eukaryota</taxon>
        <taxon>Discoba</taxon>
        <taxon>Euglenozoa</taxon>
        <taxon>Kinetoplastea</taxon>
        <taxon>Metakinetoplastina</taxon>
        <taxon>Trypanosomatida</taxon>
        <taxon>Trypanosomatidae</taxon>
        <taxon>Novymonas</taxon>
    </lineage>
</organism>
<dbReference type="InterPro" id="IPR036427">
    <property type="entry name" value="Bromodomain-like_sf"/>
</dbReference>
<dbReference type="AlphaFoldDB" id="A0AAW0F7Q2"/>
<feature type="compositionally biased region" description="Low complexity" evidence="2">
    <location>
        <begin position="307"/>
        <end position="321"/>
    </location>
</feature>
<evidence type="ECO:0000313" key="4">
    <source>
        <dbReference type="Proteomes" id="UP001430356"/>
    </source>
</evidence>
<dbReference type="Gene3D" id="1.20.920.10">
    <property type="entry name" value="Bromodomain-like"/>
    <property type="match status" value="1"/>
</dbReference>
<feature type="compositionally biased region" description="Low complexity" evidence="2">
    <location>
        <begin position="202"/>
        <end position="215"/>
    </location>
</feature>
<evidence type="ECO:0000256" key="2">
    <source>
        <dbReference type="SAM" id="MobiDB-lite"/>
    </source>
</evidence>
<feature type="region of interest" description="Disordered" evidence="2">
    <location>
        <begin position="235"/>
        <end position="254"/>
    </location>
</feature>
<evidence type="ECO:0000313" key="3">
    <source>
        <dbReference type="EMBL" id="KAK7202245.1"/>
    </source>
</evidence>
<feature type="region of interest" description="Disordered" evidence="2">
    <location>
        <begin position="79"/>
        <end position="117"/>
    </location>
</feature>
<name>A0AAW0F7Q2_9TRYP</name>
<keyword evidence="1" id="KW-0103">Bromodomain</keyword>
<dbReference type="EMBL" id="JAECZO010000027">
    <property type="protein sequence ID" value="KAK7202245.1"/>
    <property type="molecule type" value="Genomic_DNA"/>
</dbReference>
<reference evidence="3 4" key="1">
    <citation type="journal article" date="2021" name="MBio">
        <title>A New Model Trypanosomatid, Novymonas esmeraldas: Genomic Perception of Its 'Candidatus Pandoraea novymonadis' Endosymbiont.</title>
        <authorList>
            <person name="Zakharova A."/>
            <person name="Saura A."/>
            <person name="Butenko A."/>
            <person name="Podesvova L."/>
            <person name="Warmusova S."/>
            <person name="Kostygov A.Y."/>
            <person name="Nenarokova A."/>
            <person name="Lukes J."/>
            <person name="Opperdoes F.R."/>
            <person name="Yurchenko V."/>
        </authorList>
    </citation>
    <scope>NUCLEOTIDE SEQUENCE [LARGE SCALE GENOMIC DNA]</scope>
    <source>
        <strain evidence="3 4">E262AT.01</strain>
    </source>
</reference>